<evidence type="ECO:0008006" key="3">
    <source>
        <dbReference type="Google" id="ProtNLM"/>
    </source>
</evidence>
<gene>
    <name evidence="1" type="ORF">N7476_002336</name>
</gene>
<evidence type="ECO:0000313" key="2">
    <source>
        <dbReference type="Proteomes" id="UP001147746"/>
    </source>
</evidence>
<sequence length="253" mass="29436">MQSLLDICSPVVSRIWARRNPPYQTPKLNTLACLPVELMLSITDFLPLDDWICTSLCSLRLFVIFNHRTNCARPSGKDKLPVLRRLVLKRYLTPKLELTPNSRGALKAPLSFRPTQRSARRHRDFEAPSSTCTCDKYSTDSRIEVCEYGSDLALVLTTWINLDPGLTLDDPRWKFHGKSSRLTKVTLDPNERKDSPRVYFEIVSSRSLAALRSCNLSYLRDQQYKKVMLRIYLGKRAWNLPNKISWENYWFMF</sequence>
<organism evidence="1 2">
    <name type="scientific">Penicillium atrosanguineum</name>
    <dbReference type="NCBI Taxonomy" id="1132637"/>
    <lineage>
        <taxon>Eukaryota</taxon>
        <taxon>Fungi</taxon>
        <taxon>Dikarya</taxon>
        <taxon>Ascomycota</taxon>
        <taxon>Pezizomycotina</taxon>
        <taxon>Eurotiomycetes</taxon>
        <taxon>Eurotiomycetidae</taxon>
        <taxon>Eurotiales</taxon>
        <taxon>Aspergillaceae</taxon>
        <taxon>Penicillium</taxon>
    </lineage>
</organism>
<protein>
    <recommendedName>
        <fullName evidence="3">F-box domain-containing protein</fullName>
    </recommendedName>
</protein>
<accession>A0A9W9Q7J6</accession>
<comment type="caution">
    <text evidence="1">The sequence shown here is derived from an EMBL/GenBank/DDBJ whole genome shotgun (WGS) entry which is preliminary data.</text>
</comment>
<dbReference type="AlphaFoldDB" id="A0A9W9Q7J6"/>
<reference evidence="1" key="1">
    <citation type="submission" date="2022-12" db="EMBL/GenBank/DDBJ databases">
        <authorList>
            <person name="Petersen C."/>
        </authorList>
    </citation>
    <scope>NUCLEOTIDE SEQUENCE</scope>
    <source>
        <strain evidence="1">IBT 21472</strain>
    </source>
</reference>
<keyword evidence="2" id="KW-1185">Reference proteome</keyword>
<reference evidence="1" key="2">
    <citation type="journal article" date="2023" name="IMA Fungus">
        <title>Comparative genomic study of the Penicillium genus elucidates a diverse pangenome and 15 lateral gene transfer events.</title>
        <authorList>
            <person name="Petersen C."/>
            <person name="Sorensen T."/>
            <person name="Nielsen M.R."/>
            <person name="Sondergaard T.E."/>
            <person name="Sorensen J.L."/>
            <person name="Fitzpatrick D.A."/>
            <person name="Frisvad J.C."/>
            <person name="Nielsen K.L."/>
        </authorList>
    </citation>
    <scope>NUCLEOTIDE SEQUENCE</scope>
    <source>
        <strain evidence="1">IBT 21472</strain>
    </source>
</reference>
<proteinExistence type="predicted"/>
<dbReference type="Proteomes" id="UP001147746">
    <property type="component" value="Unassembled WGS sequence"/>
</dbReference>
<dbReference type="EMBL" id="JAPZBO010000002">
    <property type="protein sequence ID" value="KAJ5323736.1"/>
    <property type="molecule type" value="Genomic_DNA"/>
</dbReference>
<evidence type="ECO:0000313" key="1">
    <source>
        <dbReference type="EMBL" id="KAJ5323736.1"/>
    </source>
</evidence>
<name>A0A9W9Q7J6_9EURO</name>